<sequence length="830" mass="91554">MSTTTRPPQASLFQVYLRLRPPVSQHQDADAERCLVIESPEAKTNNAESDGAPSAPIPTHIILQPPNDARKRAVEKFGFTKVFDESASQLTVFEDTGLESLVRGVLLEGRDGLVATLGVTGSGKSHTILGSKTQRGLTQMSLDVIFRSLDSTIKPPDNCITPVLLSSVAASDASEAQLFTAQTFLEAVYGDWSGDRGRNSRAQTPMSSCRAETPMTVRYSIPLSPLRGIQALRPSTPRSAPKPSIGPSTPQSPFKGAVSPGPRRTYCTGPTALFKERIGRMILGSPKAPSFTATDRSPLDYAKQSSHILQEPTPALIFPRRNMPQKPSVLPRLPDVSHLTVELNHNSEYIVLVSMYEVYNDRIFDLLSPAIVPGQGSAMSRQGTNAQKDRRRPLLYKSTEGSPDRKVVAGLRKIACSTYEEALAVLEVGLTERRVTGTSANSVSSRSHGFFCLEVKRRMRNKRTGEETWIGNTLTVADLAGSERARTAKTTGSTLAEAGKINESLMYLGQCLQMQSEIQEGKTALVPFRQCKLTELLFSNSFPSSNQMPGFNRHPQKAIMIVTADPLGDYNATSQILRYSALAREVTVPRVPSVTESILSSTLGSCKGAASGRNSPNLALSEELEKAAAEIARLANENEILAVRLAEEEIMRADLEMRLKSSEEKCLLIEQEVREECWADMDERMEEERKRWQTAFDEQVGRNDEHLDKKIELLSRGFQVYEDPGSATDQRVEELELENDQLRSRIAALERELTGRSPTKKPKSRNVLESSHSSNHLGRESDIENALRRMDQLKLTDSMFSPAASGSSSPGKKHRKMATRKWDLAPEEDI</sequence>
<dbReference type="FunFam" id="3.40.850.10:FF:000091">
    <property type="entry name" value="Kinesin family protein"/>
    <property type="match status" value="1"/>
</dbReference>
<comment type="caution">
    <text evidence="9">The sequence shown here is derived from an EMBL/GenBank/DDBJ whole genome shotgun (WGS) entry which is preliminary data.</text>
</comment>
<dbReference type="GO" id="GO:0003777">
    <property type="term" value="F:microtubule motor activity"/>
    <property type="evidence" value="ECO:0007669"/>
    <property type="project" value="InterPro"/>
</dbReference>
<feature type="binding site" evidence="5">
    <location>
        <begin position="118"/>
        <end position="125"/>
    </location>
    <ligand>
        <name>ATP</name>
        <dbReference type="ChEBI" id="CHEBI:30616"/>
    </ligand>
</feature>
<feature type="domain" description="Kinesin motor" evidence="8">
    <location>
        <begin position="12"/>
        <end position="586"/>
    </location>
</feature>
<keyword evidence="3 5" id="KW-0067">ATP-binding</keyword>
<dbReference type="GO" id="GO:0016887">
    <property type="term" value="F:ATP hydrolysis activity"/>
    <property type="evidence" value="ECO:0007669"/>
    <property type="project" value="TreeGrafter"/>
</dbReference>
<dbReference type="PANTHER" id="PTHR24115:SF1008">
    <property type="entry name" value="KINESIN-LIKE PROTEIN SUBITO"/>
    <property type="match status" value="1"/>
</dbReference>
<proteinExistence type="inferred from homology"/>
<dbReference type="FunFam" id="3.40.850.10:FF:000120">
    <property type="entry name" value="Kinesin family protein"/>
    <property type="match status" value="1"/>
</dbReference>
<dbReference type="AlphaFoldDB" id="A0A421CX87"/>
<organism evidence="9 10">
    <name type="scientific">Aspergillus turcosus</name>
    <dbReference type="NCBI Taxonomy" id="1245748"/>
    <lineage>
        <taxon>Eukaryota</taxon>
        <taxon>Fungi</taxon>
        <taxon>Dikarya</taxon>
        <taxon>Ascomycota</taxon>
        <taxon>Pezizomycotina</taxon>
        <taxon>Eurotiomycetes</taxon>
        <taxon>Eurotiomycetidae</taxon>
        <taxon>Eurotiales</taxon>
        <taxon>Aspergillaceae</taxon>
        <taxon>Aspergillus</taxon>
        <taxon>Aspergillus subgen. Fumigati</taxon>
    </lineage>
</organism>
<dbReference type="GO" id="GO:0005634">
    <property type="term" value="C:nucleus"/>
    <property type="evidence" value="ECO:0007669"/>
    <property type="project" value="TreeGrafter"/>
</dbReference>
<evidence type="ECO:0000256" key="1">
    <source>
        <dbReference type="ARBA" id="ARBA00022701"/>
    </source>
</evidence>
<comment type="similarity">
    <text evidence="5">Belongs to the TRAFAC class myosin-kinesin ATPase superfamily. Kinesin family.</text>
</comment>
<keyword evidence="10" id="KW-1185">Reference proteome</keyword>
<dbReference type="OrthoDB" id="123929at2759"/>
<feature type="coiled-coil region" evidence="6">
    <location>
        <begin position="725"/>
        <end position="752"/>
    </location>
</feature>
<keyword evidence="2 5" id="KW-0547">Nucleotide-binding</keyword>
<evidence type="ECO:0000256" key="5">
    <source>
        <dbReference type="PROSITE-ProRule" id="PRU00283"/>
    </source>
</evidence>
<feature type="region of interest" description="Disordered" evidence="7">
    <location>
        <begin position="752"/>
        <end position="830"/>
    </location>
</feature>
<dbReference type="Proteomes" id="UP000215289">
    <property type="component" value="Unassembled WGS sequence"/>
</dbReference>
<dbReference type="InterPro" id="IPR001752">
    <property type="entry name" value="Kinesin_motor_dom"/>
</dbReference>
<evidence type="ECO:0000256" key="3">
    <source>
        <dbReference type="ARBA" id="ARBA00022840"/>
    </source>
</evidence>
<dbReference type="SMART" id="SM00129">
    <property type="entry name" value="KISc"/>
    <property type="match status" value="1"/>
</dbReference>
<evidence type="ECO:0000256" key="2">
    <source>
        <dbReference type="ARBA" id="ARBA00022741"/>
    </source>
</evidence>
<dbReference type="InterPro" id="IPR027417">
    <property type="entry name" value="P-loop_NTPase"/>
</dbReference>
<dbReference type="InterPro" id="IPR027640">
    <property type="entry name" value="Kinesin-like_fam"/>
</dbReference>
<evidence type="ECO:0000259" key="8">
    <source>
        <dbReference type="PROSITE" id="PS50067"/>
    </source>
</evidence>
<feature type="compositionally biased region" description="Basic and acidic residues" evidence="7">
    <location>
        <begin position="777"/>
        <end position="794"/>
    </location>
</feature>
<keyword evidence="1" id="KW-0493">Microtubule</keyword>
<dbReference type="GO" id="GO:0008017">
    <property type="term" value="F:microtubule binding"/>
    <property type="evidence" value="ECO:0007669"/>
    <property type="project" value="InterPro"/>
</dbReference>
<dbReference type="InterPro" id="IPR036961">
    <property type="entry name" value="Kinesin_motor_dom_sf"/>
</dbReference>
<feature type="region of interest" description="Disordered" evidence="7">
    <location>
        <begin position="231"/>
        <end position="266"/>
    </location>
</feature>
<reference evidence="9 10" key="1">
    <citation type="submission" date="2018-08" db="EMBL/GenBank/DDBJ databases">
        <title>Draft genome sequences of two Aspergillus turcosus clinical strains isolated from bronchoalveolar lavage fluid: one azole-susceptible and the other azole-resistant.</title>
        <authorList>
            <person name="Parent-Michaud M."/>
            <person name="Dufresne P.J."/>
            <person name="Fournier E."/>
            <person name="Martineau C."/>
            <person name="Moreira S."/>
            <person name="Perkins V."/>
            <person name="De Repentigny L."/>
            <person name="Dufresne S.F."/>
        </authorList>
    </citation>
    <scope>NUCLEOTIDE SEQUENCE [LARGE SCALE GENOMIC DNA]</scope>
    <source>
        <strain evidence="9">HMR AF 1038</strain>
    </source>
</reference>
<name>A0A421CX87_9EURO</name>
<dbReference type="GO" id="GO:0005524">
    <property type="term" value="F:ATP binding"/>
    <property type="evidence" value="ECO:0007669"/>
    <property type="project" value="UniProtKB-UniRule"/>
</dbReference>
<evidence type="ECO:0000313" key="10">
    <source>
        <dbReference type="Proteomes" id="UP000215289"/>
    </source>
</evidence>
<dbReference type="GO" id="GO:0005874">
    <property type="term" value="C:microtubule"/>
    <property type="evidence" value="ECO:0007669"/>
    <property type="project" value="UniProtKB-KW"/>
</dbReference>
<dbReference type="GO" id="GO:0007018">
    <property type="term" value="P:microtubule-based movement"/>
    <property type="evidence" value="ECO:0007669"/>
    <property type="project" value="InterPro"/>
</dbReference>
<gene>
    <name evidence="9" type="ORF">CFD26_103658</name>
</gene>
<dbReference type="Gene3D" id="3.40.850.10">
    <property type="entry name" value="Kinesin motor domain"/>
    <property type="match status" value="2"/>
</dbReference>
<keyword evidence="6" id="KW-0175">Coiled coil</keyword>
<evidence type="ECO:0000256" key="6">
    <source>
        <dbReference type="SAM" id="Coils"/>
    </source>
</evidence>
<keyword evidence="4 5" id="KW-0505">Motor protein</keyword>
<accession>A0A421CX87</accession>
<dbReference type="PANTHER" id="PTHR24115">
    <property type="entry name" value="KINESIN-RELATED"/>
    <property type="match status" value="1"/>
</dbReference>
<dbReference type="GO" id="GO:0005871">
    <property type="term" value="C:kinesin complex"/>
    <property type="evidence" value="ECO:0007669"/>
    <property type="project" value="TreeGrafter"/>
</dbReference>
<feature type="coiled-coil region" evidence="6">
    <location>
        <begin position="617"/>
        <end position="672"/>
    </location>
</feature>
<feature type="compositionally biased region" description="Polar residues" evidence="7">
    <location>
        <begin position="767"/>
        <end position="776"/>
    </location>
</feature>
<dbReference type="STRING" id="1245748.A0A421CX87"/>
<evidence type="ECO:0000313" key="9">
    <source>
        <dbReference type="EMBL" id="RLL94503.1"/>
    </source>
</evidence>
<dbReference type="SUPFAM" id="SSF52540">
    <property type="entry name" value="P-loop containing nucleoside triphosphate hydrolases"/>
    <property type="match status" value="1"/>
</dbReference>
<protein>
    <recommendedName>
        <fullName evidence="8">Kinesin motor domain-containing protein</fullName>
    </recommendedName>
</protein>
<evidence type="ECO:0000256" key="7">
    <source>
        <dbReference type="SAM" id="MobiDB-lite"/>
    </source>
</evidence>
<dbReference type="PROSITE" id="PS50067">
    <property type="entry name" value="KINESIN_MOTOR_2"/>
    <property type="match status" value="1"/>
</dbReference>
<evidence type="ECO:0000256" key="4">
    <source>
        <dbReference type="ARBA" id="ARBA00023175"/>
    </source>
</evidence>
<dbReference type="Gene3D" id="1.20.5.170">
    <property type="match status" value="1"/>
</dbReference>
<dbReference type="EMBL" id="NIDN02000201">
    <property type="protein sequence ID" value="RLL94503.1"/>
    <property type="molecule type" value="Genomic_DNA"/>
</dbReference>
<feature type="compositionally biased region" description="Low complexity" evidence="7">
    <location>
        <begin position="801"/>
        <end position="810"/>
    </location>
</feature>
<dbReference type="Pfam" id="PF00225">
    <property type="entry name" value="Kinesin"/>
    <property type="match status" value="2"/>
</dbReference>